<accession>A0A9W8QKA0</accession>
<dbReference type="InterPro" id="IPR036736">
    <property type="entry name" value="ACP-like_sf"/>
</dbReference>
<dbReference type="InterPro" id="IPR014030">
    <property type="entry name" value="Ketoacyl_synth_N"/>
</dbReference>
<dbReference type="NCBIfam" id="TIGR01733">
    <property type="entry name" value="AA-adenyl-dom"/>
    <property type="match status" value="1"/>
</dbReference>
<dbReference type="SMART" id="SM00827">
    <property type="entry name" value="PKS_AT"/>
    <property type="match status" value="1"/>
</dbReference>
<dbReference type="GO" id="GO:0005886">
    <property type="term" value="C:plasma membrane"/>
    <property type="evidence" value="ECO:0007669"/>
    <property type="project" value="TreeGrafter"/>
</dbReference>
<dbReference type="InterPro" id="IPR010071">
    <property type="entry name" value="AA_adenyl_dom"/>
</dbReference>
<dbReference type="Pfam" id="PF00698">
    <property type="entry name" value="Acyl_transf_1"/>
    <property type="match status" value="1"/>
</dbReference>
<protein>
    <recommendedName>
        <fullName evidence="12">Polyketide synthase</fullName>
    </recommendedName>
</protein>
<comment type="caution">
    <text evidence="10">The sequence shown here is derived from an EMBL/GenBank/DDBJ whole genome shotgun (WGS) entry which is preliminary data.</text>
</comment>
<evidence type="ECO:0000256" key="1">
    <source>
        <dbReference type="ARBA" id="ARBA00022450"/>
    </source>
</evidence>
<dbReference type="InterPro" id="IPR014031">
    <property type="entry name" value="Ketoacyl_synth_C"/>
</dbReference>
<dbReference type="InterPro" id="IPR032821">
    <property type="entry name" value="PKS_assoc"/>
</dbReference>
<evidence type="ECO:0000256" key="6">
    <source>
        <dbReference type="ARBA" id="ARBA00023002"/>
    </source>
</evidence>
<dbReference type="InterPro" id="IPR014043">
    <property type="entry name" value="Acyl_transferase_dom"/>
</dbReference>
<sequence>MTHLTSKAQLLANGLLDMDARLTRSGSTTINNLNGTDNPTKLGHCLHYLLEDAARKYPTNLALICGNTTLTYQELNEAANRFARVLVGLGIGQHDLVGVALDRSASLVVTLFAVLKTGAAYVPLDATFPSQRIRHTLDVAAPKILVVTASMLGAFKSWAGVILSVDETTFNTASTQAESINLELNRHPEDLAYVIFTSGSTGKPKGVEVSHGALCNLLLSMKEVLNCEEADRMLAVTTATFDIAALELFMPLLCGAATVIGQGQQIKDAKAVRGLLEQHAVTMMQATPAYWQMLLDSGWKGDPALDKLLCGGEAMSARLAARLLECGGSLWNLYGPTEATVWASAWRVQPGEDIIIGKALANYQLHILDEQLRPVPQGQYGELYIGGSGLARGYHKNPGLTQASFLESPFSQGRIYRTGDIGCFLAPERLSIAGRADSQIKVRGYRIELGDVEAALASHPQVTAAVVVCRTDQLIAYFTWRGNSPERADPANGTTCPKYAAVRKWIDRLLPSYMMPAFFVHLEAFPTTLNNKINRNALPDPMAGNPIQSERDPVSKPAGASIVALERHILAVWSRVLGGARLSVKDNFFHVGGNSLHIVKVQAQLEKLLNRPIPVAKLFEHYSIESLAAYLGGKDTSGGKQNDSPRCGPSVIEEESIAIVSMACRLPGGVETPEEFWQLLHSSGDAIAEVPADRWTAATLCDAGLDIRQKSECMRGGFLRSIDTFDSTLFGISPQEAREMDPLQLLTLETCWEGFERAGYPLEKLSASRTGVYVGVSNMPAHQNFARPLSDLNGYTATGSAGATVSGRVSHVLGLGGPSMTIDTACSSSLVVTDLACTALRRGECDMAVSCGTTLMQTPGLHVEFSRLGGISRDGRCRAFSEDTDGTGWAEGSAAVVLKRLSDAHRDGDAIHAVVRGSAVNHGGRSAGLTTPSGTAQQQVIQRALMAACLQPSDVDYVEAHGTGTKLGDPIEGAALAQVFGSSRSTDANTEPLWLGSAKSNIGHTQAAAGLVGVLKVVLAMQHETLPRTLHASMPTGALNWQEAGMALVQEEIPWPRREGDRRRRAGVSSFGIGGTNAHVVIEEAANIITSAETDSALPHMNSLPFLVSGNTAAAMRQQAERLHRHLSNSDNFGQKQLGDLAYSLATTRTHFKHRLVFVTDSRDSLLGQLAAAAGPHGVAAAASTRAGTDRRHLAMLFTGQGSQIPGMGLDLSRTYPVFRESLEKTAEHFFLERPLLEIMWADADNAEDVALLNRTDFAQPAIFTLQVALLSLWRSWGVEPQAVLGHSLGEYAAAYAAGVFDIACACRLVQARSRLMNSLPPSGNMMSLQASASEVVAAIGDTKYSGRVGIAAYNTPSQIVISGDVSATGPVAACMAGLGRKVKTLDVSHAFHSQHMDGMLSDFEAILAEVDFHPPHIPVVSCLTGRLAEPGLLETARYWVAQVREAVRFSDAIQTMSSIDMDVFIELGAKPVLSGMGAACLGVDQKWHTAWLPSLVTRKSGTLCIQNCLAELHRLGISIDWARYFKPFGYRRVELPTYAFQRKRVLSPTRTPVPKSRNGTNEASSVDASHDMIVSQPGLDDDLGSLFRNSPAEQHATFLQDRMRKIVATLVGIESPNNVDMDLIWQKIGIDSLMEPQLRSQLVALAEAVTDIALPINITSIYPNLRSLCDHLLSLSRQKRDDGSSSSNESVCCQSSELTSASSLDIRLGQAGVNGSGNKNSGHMSKDAHIDGPRAIIPTPSASINYPVALSPLHRILCPSLGLYPPNSRLDRFMSAVDFFESIPWCFQIIHEFSPTGGPIPGCGQAVTFLPHCVNPASSRHEQFLGETLSHSYVDISNKNVQATYDAGTKQPPLRHMLSLFRPSNPDHVEDPTRPILRAATLVAFGVGTSGFEGIIHGGFISTILDESLSIVNELNSALVSCTCAGNRRSRLCNNLDRQI</sequence>
<evidence type="ECO:0000259" key="8">
    <source>
        <dbReference type="PROSITE" id="PS50075"/>
    </source>
</evidence>
<evidence type="ECO:0000259" key="9">
    <source>
        <dbReference type="PROSITE" id="PS52004"/>
    </source>
</evidence>
<dbReference type="Gene3D" id="3.10.129.10">
    <property type="entry name" value="Hotdog Thioesterase"/>
    <property type="match status" value="1"/>
</dbReference>
<dbReference type="GO" id="GO:0005737">
    <property type="term" value="C:cytoplasm"/>
    <property type="evidence" value="ECO:0007669"/>
    <property type="project" value="TreeGrafter"/>
</dbReference>
<dbReference type="Gene3D" id="3.40.366.10">
    <property type="entry name" value="Malonyl-Coenzyme A Acyl Carrier Protein, domain 2"/>
    <property type="match status" value="1"/>
</dbReference>
<dbReference type="GO" id="GO:0032259">
    <property type="term" value="P:methylation"/>
    <property type="evidence" value="ECO:0007669"/>
    <property type="project" value="UniProtKB-KW"/>
</dbReference>
<proteinExistence type="predicted"/>
<dbReference type="Gene3D" id="3.30.300.30">
    <property type="match status" value="1"/>
</dbReference>
<keyword evidence="11" id="KW-1185">Reference proteome</keyword>
<dbReference type="Pfam" id="PF00550">
    <property type="entry name" value="PP-binding"/>
    <property type="match status" value="1"/>
</dbReference>
<dbReference type="PROSITE" id="PS50075">
    <property type="entry name" value="CARRIER"/>
    <property type="match status" value="1"/>
</dbReference>
<dbReference type="SUPFAM" id="SSF52151">
    <property type="entry name" value="FabD/lysophospholipase-like"/>
    <property type="match status" value="1"/>
</dbReference>
<keyword evidence="5" id="KW-0808">Transferase</keyword>
<dbReference type="GO" id="GO:0004312">
    <property type="term" value="F:fatty acid synthase activity"/>
    <property type="evidence" value="ECO:0007669"/>
    <property type="project" value="TreeGrafter"/>
</dbReference>
<dbReference type="KEGG" id="amus:LMH87_005210"/>
<dbReference type="Pfam" id="PF00109">
    <property type="entry name" value="ketoacyl-synt"/>
    <property type="match status" value="1"/>
</dbReference>
<dbReference type="InterPro" id="IPR020841">
    <property type="entry name" value="PKS_Beta-ketoAc_synthase_dom"/>
</dbReference>
<dbReference type="SUPFAM" id="SSF56801">
    <property type="entry name" value="Acetyl-CoA synthetase-like"/>
    <property type="match status" value="1"/>
</dbReference>
<dbReference type="SMART" id="SM00825">
    <property type="entry name" value="PKS_KS"/>
    <property type="match status" value="1"/>
</dbReference>
<dbReference type="InterPro" id="IPR009081">
    <property type="entry name" value="PP-bd_ACP"/>
</dbReference>
<dbReference type="GO" id="GO:0016874">
    <property type="term" value="F:ligase activity"/>
    <property type="evidence" value="ECO:0007669"/>
    <property type="project" value="UniProtKB-KW"/>
</dbReference>
<evidence type="ECO:0000313" key="11">
    <source>
        <dbReference type="Proteomes" id="UP001144673"/>
    </source>
</evidence>
<dbReference type="InterPro" id="IPR016039">
    <property type="entry name" value="Thiolase-like"/>
</dbReference>
<evidence type="ECO:0000256" key="5">
    <source>
        <dbReference type="ARBA" id="ARBA00022679"/>
    </source>
</evidence>
<dbReference type="GO" id="GO:0044550">
    <property type="term" value="P:secondary metabolite biosynthetic process"/>
    <property type="evidence" value="ECO:0007669"/>
    <property type="project" value="UniProtKB-ARBA"/>
</dbReference>
<keyword evidence="7" id="KW-0843">Virulence</keyword>
<organism evidence="10 11">
    <name type="scientific">Akanthomyces muscarius</name>
    <name type="common">Entomopathogenic fungus</name>
    <name type="synonym">Lecanicillium muscarium</name>
    <dbReference type="NCBI Taxonomy" id="2231603"/>
    <lineage>
        <taxon>Eukaryota</taxon>
        <taxon>Fungi</taxon>
        <taxon>Dikarya</taxon>
        <taxon>Ascomycota</taxon>
        <taxon>Pezizomycotina</taxon>
        <taxon>Sordariomycetes</taxon>
        <taxon>Hypocreomycetidae</taxon>
        <taxon>Hypocreales</taxon>
        <taxon>Cordycipitaceae</taxon>
        <taxon>Akanthomyces</taxon>
    </lineage>
</organism>
<dbReference type="Pfam" id="PF00501">
    <property type="entry name" value="AMP-binding"/>
    <property type="match status" value="1"/>
</dbReference>
<dbReference type="InterPro" id="IPR016036">
    <property type="entry name" value="Malonyl_transacylase_ACP-bd"/>
</dbReference>
<dbReference type="GO" id="GO:0008168">
    <property type="term" value="F:methyltransferase activity"/>
    <property type="evidence" value="ECO:0007669"/>
    <property type="project" value="UniProtKB-KW"/>
</dbReference>
<dbReference type="GO" id="GO:0006633">
    <property type="term" value="P:fatty acid biosynthetic process"/>
    <property type="evidence" value="ECO:0007669"/>
    <property type="project" value="TreeGrafter"/>
</dbReference>
<dbReference type="InterPro" id="IPR000873">
    <property type="entry name" value="AMP-dep_synth/lig_dom"/>
</dbReference>
<dbReference type="Pfam" id="PF16197">
    <property type="entry name" value="KAsynt_C_assoc"/>
    <property type="match status" value="1"/>
</dbReference>
<dbReference type="SMART" id="SM00823">
    <property type="entry name" value="PKS_PP"/>
    <property type="match status" value="2"/>
</dbReference>
<gene>
    <name evidence="10" type="ORF">LMH87_005210</name>
</gene>
<dbReference type="Gene3D" id="3.30.70.3290">
    <property type="match status" value="1"/>
</dbReference>
<dbReference type="Proteomes" id="UP001144673">
    <property type="component" value="Chromosome 1"/>
</dbReference>
<dbReference type="PROSITE" id="PS52004">
    <property type="entry name" value="KS3_2"/>
    <property type="match status" value="1"/>
</dbReference>
<dbReference type="SUPFAM" id="SSF55048">
    <property type="entry name" value="Probable ACP-binding domain of malonyl-CoA ACP transacylase"/>
    <property type="match status" value="1"/>
</dbReference>
<keyword evidence="6" id="KW-0560">Oxidoreductase</keyword>
<dbReference type="Gene3D" id="1.10.1200.10">
    <property type="entry name" value="ACP-like"/>
    <property type="match status" value="2"/>
</dbReference>
<evidence type="ECO:0000256" key="4">
    <source>
        <dbReference type="ARBA" id="ARBA00022603"/>
    </source>
</evidence>
<dbReference type="InterPro" id="IPR045851">
    <property type="entry name" value="AMP-bd_C_sf"/>
</dbReference>
<evidence type="ECO:0000256" key="3">
    <source>
        <dbReference type="ARBA" id="ARBA00022598"/>
    </source>
</evidence>
<dbReference type="Pfam" id="PF02801">
    <property type="entry name" value="Ketoacyl-synt_C"/>
    <property type="match status" value="1"/>
</dbReference>
<keyword evidence="3" id="KW-0436">Ligase</keyword>
<dbReference type="GO" id="GO:0016491">
    <property type="term" value="F:oxidoreductase activity"/>
    <property type="evidence" value="ECO:0007669"/>
    <property type="project" value="UniProtKB-KW"/>
</dbReference>
<dbReference type="FunFam" id="3.40.50.980:FF:000001">
    <property type="entry name" value="Non-ribosomal peptide synthetase"/>
    <property type="match status" value="1"/>
</dbReference>
<dbReference type="CDD" id="cd00833">
    <property type="entry name" value="PKS"/>
    <property type="match status" value="1"/>
</dbReference>
<evidence type="ECO:0000256" key="7">
    <source>
        <dbReference type="ARBA" id="ARBA00023026"/>
    </source>
</evidence>
<dbReference type="SUPFAM" id="SSF53901">
    <property type="entry name" value="Thiolase-like"/>
    <property type="match status" value="1"/>
</dbReference>
<keyword evidence="4" id="KW-0489">Methyltransferase</keyword>
<dbReference type="InterPro" id="IPR001227">
    <property type="entry name" value="Ac_transferase_dom_sf"/>
</dbReference>
<dbReference type="GO" id="GO:0031177">
    <property type="term" value="F:phosphopantetheine binding"/>
    <property type="evidence" value="ECO:0007669"/>
    <property type="project" value="InterPro"/>
</dbReference>
<dbReference type="InterPro" id="IPR050091">
    <property type="entry name" value="PKS_NRPS_Biosynth_Enz"/>
</dbReference>
<dbReference type="GeneID" id="80892369"/>
<feature type="domain" description="Ketosynthase family 3 (KS3)" evidence="9">
    <location>
        <begin position="654"/>
        <end position="1084"/>
    </location>
</feature>
<evidence type="ECO:0008006" key="12">
    <source>
        <dbReference type="Google" id="ProtNLM"/>
    </source>
</evidence>
<reference evidence="10" key="1">
    <citation type="journal article" date="2023" name="Access Microbiol">
        <title>De-novo genome assembly for Akanthomyces muscarius, a biocontrol agent of insect agricultural pests.</title>
        <authorList>
            <person name="Erdos Z."/>
            <person name="Studholme D.J."/>
            <person name="Raymond B."/>
            <person name="Sharma M."/>
        </authorList>
    </citation>
    <scope>NUCLEOTIDE SEQUENCE</scope>
    <source>
        <strain evidence="10">Ve6</strain>
    </source>
</reference>
<dbReference type="Gene3D" id="3.40.47.10">
    <property type="match status" value="1"/>
</dbReference>
<keyword evidence="1" id="KW-0596">Phosphopantetheine</keyword>
<dbReference type="InterPro" id="IPR016035">
    <property type="entry name" value="Acyl_Trfase/lysoPLipase"/>
</dbReference>
<dbReference type="PANTHER" id="PTHR43775:SF51">
    <property type="entry name" value="INACTIVE PHENOLPHTHIOCEROL SYNTHESIS POLYKETIDE SYNTHASE TYPE I PKS1-RELATED"/>
    <property type="match status" value="1"/>
</dbReference>
<dbReference type="Gene3D" id="3.40.50.980">
    <property type="match status" value="2"/>
</dbReference>
<dbReference type="FunFam" id="3.40.47.10:FF:000019">
    <property type="entry name" value="Polyketide synthase type I"/>
    <property type="match status" value="1"/>
</dbReference>
<dbReference type="PANTHER" id="PTHR43775">
    <property type="entry name" value="FATTY ACID SYNTHASE"/>
    <property type="match status" value="1"/>
</dbReference>
<name>A0A9W8QKA0_AKAMU</name>
<dbReference type="EMBL" id="JAJHUN010000001">
    <property type="protein sequence ID" value="KAJ4163486.1"/>
    <property type="molecule type" value="Genomic_DNA"/>
</dbReference>
<dbReference type="SUPFAM" id="SSF47336">
    <property type="entry name" value="ACP-like"/>
    <property type="match status" value="2"/>
</dbReference>
<dbReference type="RefSeq" id="XP_056058401.1">
    <property type="nucleotide sequence ID" value="XM_056202889.1"/>
</dbReference>
<evidence type="ECO:0000313" key="10">
    <source>
        <dbReference type="EMBL" id="KAJ4163486.1"/>
    </source>
</evidence>
<dbReference type="InterPro" id="IPR020806">
    <property type="entry name" value="PKS_PP-bd"/>
</dbReference>
<keyword evidence="2" id="KW-0597">Phosphoprotein</keyword>
<feature type="domain" description="Carrier" evidence="8">
    <location>
        <begin position="560"/>
        <end position="635"/>
    </location>
</feature>
<evidence type="ECO:0000256" key="2">
    <source>
        <dbReference type="ARBA" id="ARBA00022553"/>
    </source>
</evidence>
<dbReference type="PROSITE" id="PS00455">
    <property type="entry name" value="AMP_BINDING"/>
    <property type="match status" value="1"/>
</dbReference>
<dbReference type="InterPro" id="IPR020845">
    <property type="entry name" value="AMP-binding_CS"/>
</dbReference>
<dbReference type="Gene3D" id="2.30.38.10">
    <property type="entry name" value="Luciferase, Domain 3"/>
    <property type="match status" value="1"/>
</dbReference>